<dbReference type="InterPro" id="IPR035965">
    <property type="entry name" value="PAS-like_dom_sf"/>
</dbReference>
<accession>A0A2N8ZM78</accession>
<dbReference type="InterPro" id="IPR029787">
    <property type="entry name" value="Nucleotide_cyclase"/>
</dbReference>
<evidence type="ECO:0000313" key="2">
    <source>
        <dbReference type="EMBL" id="SON52979.1"/>
    </source>
</evidence>
<dbReference type="InterPro" id="IPR043128">
    <property type="entry name" value="Rev_trsase/Diguanyl_cyclase"/>
</dbReference>
<evidence type="ECO:0000313" key="3">
    <source>
        <dbReference type="Proteomes" id="UP000235828"/>
    </source>
</evidence>
<evidence type="ECO:0000259" key="1">
    <source>
        <dbReference type="PROSITE" id="PS50887"/>
    </source>
</evidence>
<dbReference type="InterPro" id="IPR000160">
    <property type="entry name" value="GGDEF_dom"/>
</dbReference>
<protein>
    <submittedName>
        <fullName evidence="2">Sensory transduction/ GGDEF family protein</fullName>
    </submittedName>
</protein>
<dbReference type="Gene3D" id="3.30.70.270">
    <property type="match status" value="1"/>
</dbReference>
<dbReference type="KEGG" id="vta:B1368"/>
<dbReference type="PROSITE" id="PS50887">
    <property type="entry name" value="GGDEF"/>
    <property type="match status" value="1"/>
</dbReference>
<sequence>MPELSIDSSYGVIIIQDLKAVSVDDKYANLYGYDSSQELLNRIDSFLELLPEKYHDKAKENYREIIAGRMVPHGQTFTNVDRFGREFTVFSVDHLISWNNKPALQVTVIDLSVVVEANNRLRQHDLMFKKMIMQSGQGIMVHRDFTPLMINDAWVRLMRAESKEQVMGMGSILEIIPERNRESVKQHYHDIISKKIVGRSVTSENICFDGSRRFFNVYDNVIEWDGEPAVEVILEDITDKVLLEKTLAYRASYDQLTDLFNRSAIYDWLKSQLECNETIACILLDVDDFKKINDTYAILRETKCYEY</sequence>
<proteinExistence type="predicted"/>
<dbReference type="EMBL" id="LT960612">
    <property type="protein sequence ID" value="SON52979.1"/>
    <property type="molecule type" value="Genomic_DNA"/>
</dbReference>
<dbReference type="PANTHER" id="PTHR44757:SF2">
    <property type="entry name" value="BIOFILM ARCHITECTURE MAINTENANCE PROTEIN MBAA"/>
    <property type="match status" value="1"/>
</dbReference>
<gene>
    <name evidence="2" type="ORF">VTAP4600_B1368</name>
</gene>
<dbReference type="SMART" id="SM00091">
    <property type="entry name" value="PAS"/>
    <property type="match status" value="2"/>
</dbReference>
<dbReference type="Pfam" id="PF00990">
    <property type="entry name" value="GGDEF"/>
    <property type="match status" value="1"/>
</dbReference>
<dbReference type="Gene3D" id="3.30.450.20">
    <property type="entry name" value="PAS domain"/>
    <property type="match status" value="1"/>
</dbReference>
<name>A0A2N8ZM78_9VIBR</name>
<dbReference type="SUPFAM" id="SSF55785">
    <property type="entry name" value="PYP-like sensor domain (PAS domain)"/>
    <property type="match status" value="2"/>
</dbReference>
<dbReference type="Proteomes" id="UP000235828">
    <property type="component" value="Chromosome B"/>
</dbReference>
<reference evidence="2 3" key="1">
    <citation type="submission" date="2017-10" db="EMBL/GenBank/DDBJ databases">
        <authorList>
            <person name="Banno H."/>
            <person name="Chua N.-H."/>
        </authorList>
    </citation>
    <scope>NUCLEOTIDE SEQUENCE [LARGE SCALE GENOMIC DNA]</scope>
    <source>
        <strain evidence="2">Vibrio tapetis CECT4600</strain>
    </source>
</reference>
<dbReference type="SUPFAM" id="SSF55073">
    <property type="entry name" value="Nucleotide cyclase"/>
    <property type="match status" value="1"/>
</dbReference>
<dbReference type="NCBIfam" id="TIGR00229">
    <property type="entry name" value="sensory_box"/>
    <property type="match status" value="2"/>
</dbReference>
<dbReference type="InterPro" id="IPR052155">
    <property type="entry name" value="Biofilm_reg_signaling"/>
</dbReference>
<feature type="domain" description="GGDEF" evidence="1">
    <location>
        <begin position="277"/>
        <end position="307"/>
    </location>
</feature>
<dbReference type="InterPro" id="IPR000014">
    <property type="entry name" value="PAS"/>
</dbReference>
<organism evidence="2 3">
    <name type="scientific">Vibrio tapetis subsp. tapetis</name>
    <dbReference type="NCBI Taxonomy" id="1671868"/>
    <lineage>
        <taxon>Bacteria</taxon>
        <taxon>Pseudomonadati</taxon>
        <taxon>Pseudomonadota</taxon>
        <taxon>Gammaproteobacteria</taxon>
        <taxon>Vibrionales</taxon>
        <taxon>Vibrionaceae</taxon>
        <taxon>Vibrio</taxon>
    </lineage>
</organism>
<dbReference type="PANTHER" id="PTHR44757">
    <property type="entry name" value="DIGUANYLATE CYCLASE DGCP"/>
    <property type="match status" value="1"/>
</dbReference>
<dbReference type="AlphaFoldDB" id="A0A2N8ZM78"/>
<keyword evidence="3" id="KW-1185">Reference proteome</keyword>